<dbReference type="InterPro" id="IPR007694">
    <property type="entry name" value="DNA_helicase_DnaB-like_C"/>
</dbReference>
<dbReference type="PANTHER" id="PTHR43637">
    <property type="entry name" value="UPF0273 PROTEIN TM_0370"/>
    <property type="match status" value="1"/>
</dbReference>
<keyword evidence="1" id="KW-0547">Nucleotide-binding</keyword>
<dbReference type="InterPro" id="IPR027417">
    <property type="entry name" value="P-loop_NTPase"/>
</dbReference>
<dbReference type="RefSeq" id="WP_115630459.1">
    <property type="nucleotide sequence ID" value="NZ_UFUZ01000001.1"/>
</dbReference>
<dbReference type="GO" id="GO:0005524">
    <property type="term" value="F:ATP binding"/>
    <property type="evidence" value="ECO:0007669"/>
    <property type="project" value="UniProtKB-KW"/>
</dbReference>
<accession>A0A381EJ85</accession>
<sequence length="395" mass="46249">MQSIIIRSLLEFPQKLSEFENAFHLKIFEPLYQKFLSKIYKLDYISLAAFEAELSESELKSEEYLKIASAVPELDFLEYEKPLKKLFMLKEQENLARLLLKASSEKTLLNLENLQSDFSEIYTSAFLSFLEWEQRYNEREQNPQIKSGVSFLDQALDGGFEMAQLVLISGDPEMGKTSLCLQVIENISRLHKVAFFCFEFTIWDYIKKRQNHTHFNKENLIILNEGYNIFEMENNIRILAKKGVKVFFIDSQMRVENNNEGNNPEERETMKFSVLAKLCHKLDILILMVVQTSKSDTENPLGSKRASHEASIIMRLEKVECDKNDLSHKNKAFHPQKRKFIMQKNKQTGKHFVEEVGFKQANQSFYSLYDEGKKMMQVDFKEIQSTLNLNDDEPF</sequence>
<organism evidence="4 5">
    <name type="scientific">Campylobacter upsaliensis</name>
    <dbReference type="NCBI Taxonomy" id="28080"/>
    <lineage>
        <taxon>Bacteria</taxon>
        <taxon>Pseudomonadati</taxon>
        <taxon>Campylobacterota</taxon>
        <taxon>Epsilonproteobacteria</taxon>
        <taxon>Campylobacterales</taxon>
        <taxon>Campylobacteraceae</taxon>
        <taxon>Campylobacter</taxon>
    </lineage>
</organism>
<feature type="domain" description="SF4 helicase" evidence="3">
    <location>
        <begin position="145"/>
        <end position="201"/>
    </location>
</feature>
<dbReference type="Pfam" id="PF03796">
    <property type="entry name" value="DnaB_C"/>
    <property type="match status" value="1"/>
</dbReference>
<gene>
    <name evidence="4" type="ORF">NCTC12264_01328</name>
</gene>
<evidence type="ECO:0000259" key="3">
    <source>
        <dbReference type="Pfam" id="PF03796"/>
    </source>
</evidence>
<dbReference type="Gene3D" id="3.40.50.300">
    <property type="entry name" value="P-loop containing nucleotide triphosphate hydrolases"/>
    <property type="match status" value="1"/>
</dbReference>
<evidence type="ECO:0000256" key="1">
    <source>
        <dbReference type="ARBA" id="ARBA00022741"/>
    </source>
</evidence>
<evidence type="ECO:0000313" key="5">
    <source>
        <dbReference type="Proteomes" id="UP000254161"/>
    </source>
</evidence>
<evidence type="ECO:0000256" key="2">
    <source>
        <dbReference type="ARBA" id="ARBA00022840"/>
    </source>
</evidence>
<dbReference type="GO" id="GO:0003678">
    <property type="term" value="F:DNA helicase activity"/>
    <property type="evidence" value="ECO:0007669"/>
    <property type="project" value="InterPro"/>
</dbReference>
<proteinExistence type="predicted"/>
<dbReference type="SUPFAM" id="SSF52540">
    <property type="entry name" value="P-loop containing nucleoside triphosphate hydrolases"/>
    <property type="match status" value="1"/>
</dbReference>
<name>A0A381EJ85_CAMUP</name>
<dbReference type="PANTHER" id="PTHR43637:SF3">
    <property type="entry name" value="FLAGELLA-RELATED PROTEIN H-RELATED"/>
    <property type="match status" value="1"/>
</dbReference>
<evidence type="ECO:0000313" key="4">
    <source>
        <dbReference type="EMBL" id="SUX27084.1"/>
    </source>
</evidence>
<dbReference type="GO" id="GO:0006260">
    <property type="term" value="P:DNA replication"/>
    <property type="evidence" value="ECO:0007669"/>
    <property type="project" value="InterPro"/>
</dbReference>
<reference evidence="4 5" key="1">
    <citation type="submission" date="2018-06" db="EMBL/GenBank/DDBJ databases">
        <authorList>
            <consortium name="Pathogen Informatics"/>
            <person name="Doyle S."/>
        </authorList>
    </citation>
    <scope>NUCLEOTIDE SEQUENCE [LARGE SCALE GENOMIC DNA]</scope>
    <source>
        <strain evidence="4 5">NCTC12264</strain>
    </source>
</reference>
<protein>
    <submittedName>
        <fullName evidence="4">Type II secretion system protein</fullName>
    </submittedName>
</protein>
<dbReference type="AlphaFoldDB" id="A0A381EJ85"/>
<keyword evidence="2" id="KW-0067">ATP-binding</keyword>
<dbReference type="EMBL" id="UFUZ01000001">
    <property type="protein sequence ID" value="SUX27084.1"/>
    <property type="molecule type" value="Genomic_DNA"/>
</dbReference>
<dbReference type="Proteomes" id="UP000254161">
    <property type="component" value="Unassembled WGS sequence"/>
</dbReference>